<feature type="transmembrane region" description="Helical" evidence="10">
    <location>
        <begin position="122"/>
        <end position="142"/>
    </location>
</feature>
<keyword evidence="7" id="KW-0406">Ion transport</keyword>
<keyword evidence="2" id="KW-0813">Transport</keyword>
<keyword evidence="5 10" id="KW-0812">Transmembrane</keyword>
<dbReference type="Pfam" id="PF00999">
    <property type="entry name" value="Na_H_Exchanger"/>
    <property type="match status" value="1"/>
</dbReference>
<feature type="transmembrane region" description="Helical" evidence="10">
    <location>
        <begin position="192"/>
        <end position="210"/>
    </location>
</feature>
<proteinExistence type="predicted"/>
<sequence>MTPSERLALTWALAVSTGAFAQLLARLTSLPGVVVLLLAGMVMGRQGFGLIEPLDLGAGLETAVSLLVAVVLFEGGMTLRFPHGWGRSSLQQLVGVGLPLTWLLGTLAAHSFAGLDWRMSGLYAAIVAPTGPTVVTPLVRHIRLQPALGRLLEGEGLLREPIAAVAAVLLLQFVLEPYGTGWALLVSLLQRILLGSLVGAACGWLLAELLRRLPQEQGANLRLQLTLGMLLLVEVLCELFVGTAVGLPAAVVAGLVVGSRPAAAPQDLELALRQMAALAVTLLFPLLAADVTLSELSPLGVGGVTCVLSLMLLVRPLVVALGTLGSDLNLRQRAFVAWLAPRGIVSASAASLFAIRLEQEGVLGAGRLQGLVFLTILMTVSLQGLSAGPLARRLGLVEAESADPSPAVADASAAASPQAGTLVGDGAPASSGTSTTPAGASADLLAVEQAEIRSSH</sequence>
<dbReference type="Proteomes" id="UP000317990">
    <property type="component" value="Unassembled WGS sequence"/>
</dbReference>
<evidence type="ECO:0000313" key="13">
    <source>
        <dbReference type="Proteomes" id="UP000317990"/>
    </source>
</evidence>
<evidence type="ECO:0000256" key="2">
    <source>
        <dbReference type="ARBA" id="ARBA00022448"/>
    </source>
</evidence>
<feature type="transmembrane region" description="Helical" evidence="10">
    <location>
        <begin position="301"/>
        <end position="323"/>
    </location>
</feature>
<evidence type="ECO:0000256" key="8">
    <source>
        <dbReference type="ARBA" id="ARBA00023136"/>
    </source>
</evidence>
<evidence type="ECO:0000256" key="5">
    <source>
        <dbReference type="ARBA" id="ARBA00022692"/>
    </source>
</evidence>
<evidence type="ECO:0000256" key="4">
    <source>
        <dbReference type="ARBA" id="ARBA00022475"/>
    </source>
</evidence>
<dbReference type="PANTHER" id="PTHR32507:SF0">
    <property type="entry name" value="NA(+)_H(+) ANTIPORTER 2-RELATED"/>
    <property type="match status" value="1"/>
</dbReference>
<feature type="transmembrane region" description="Helical" evidence="10">
    <location>
        <begin position="270"/>
        <end position="289"/>
    </location>
</feature>
<evidence type="ECO:0000256" key="7">
    <source>
        <dbReference type="ARBA" id="ARBA00023065"/>
    </source>
</evidence>
<protein>
    <submittedName>
        <fullName evidence="12">Sodium:proton antiporter</fullName>
    </submittedName>
</protein>
<organism evidence="12 13">
    <name type="scientific">Aphanocapsa feldmannii 277cV</name>
    <dbReference type="NCBI Taxonomy" id="2507553"/>
    <lineage>
        <taxon>Bacteria</taxon>
        <taxon>Bacillati</taxon>
        <taxon>Cyanobacteriota</taxon>
        <taxon>Cyanophyceae</taxon>
        <taxon>Oscillatoriophycideae</taxon>
        <taxon>Chroococcales</taxon>
        <taxon>Microcystaceae</taxon>
        <taxon>Aphanocapsa</taxon>
    </lineage>
</organism>
<dbReference type="Gene3D" id="1.20.1530.20">
    <property type="match status" value="1"/>
</dbReference>
<evidence type="ECO:0000256" key="10">
    <source>
        <dbReference type="SAM" id="Phobius"/>
    </source>
</evidence>
<keyword evidence="3" id="KW-0050">Antiport</keyword>
<dbReference type="GO" id="GO:0005886">
    <property type="term" value="C:plasma membrane"/>
    <property type="evidence" value="ECO:0007669"/>
    <property type="project" value="UniProtKB-SubCell"/>
</dbReference>
<feature type="transmembrane region" description="Helical" evidence="10">
    <location>
        <begin position="93"/>
        <end position="115"/>
    </location>
</feature>
<evidence type="ECO:0000256" key="3">
    <source>
        <dbReference type="ARBA" id="ARBA00022449"/>
    </source>
</evidence>
<feature type="transmembrane region" description="Helical" evidence="10">
    <location>
        <begin position="63"/>
        <end position="81"/>
    </location>
</feature>
<dbReference type="InterPro" id="IPR006153">
    <property type="entry name" value="Cation/H_exchanger_TM"/>
</dbReference>
<evidence type="ECO:0000256" key="6">
    <source>
        <dbReference type="ARBA" id="ARBA00022989"/>
    </source>
</evidence>
<feature type="region of interest" description="Disordered" evidence="9">
    <location>
        <begin position="407"/>
        <end position="441"/>
    </location>
</feature>
<evidence type="ECO:0000256" key="1">
    <source>
        <dbReference type="ARBA" id="ARBA00004651"/>
    </source>
</evidence>
<gene>
    <name evidence="12" type="ORF">ERJ67_03930</name>
</gene>
<feature type="transmembrane region" description="Helical" evidence="10">
    <location>
        <begin position="31"/>
        <end position="51"/>
    </location>
</feature>
<feature type="transmembrane region" description="Helical" evidence="10">
    <location>
        <begin position="230"/>
        <end position="258"/>
    </location>
</feature>
<dbReference type="InterPro" id="IPR038770">
    <property type="entry name" value="Na+/solute_symporter_sf"/>
</dbReference>
<dbReference type="GO" id="GO:0015297">
    <property type="term" value="F:antiporter activity"/>
    <property type="evidence" value="ECO:0007669"/>
    <property type="project" value="UniProtKB-KW"/>
</dbReference>
<dbReference type="PANTHER" id="PTHR32507">
    <property type="entry name" value="NA(+)/H(+) ANTIPORTER 1"/>
    <property type="match status" value="1"/>
</dbReference>
<feature type="transmembrane region" description="Helical" evidence="10">
    <location>
        <begin position="335"/>
        <end position="355"/>
    </location>
</feature>
<comment type="caution">
    <text evidence="12">The sequence shown here is derived from an EMBL/GenBank/DDBJ whole genome shotgun (WGS) entry which is preliminary data.</text>
</comment>
<name>A0A524RPN0_9CHRO</name>
<keyword evidence="4" id="KW-1003">Cell membrane</keyword>
<evidence type="ECO:0000259" key="11">
    <source>
        <dbReference type="Pfam" id="PF00999"/>
    </source>
</evidence>
<feature type="transmembrane region" description="Helical" evidence="10">
    <location>
        <begin position="367"/>
        <end position="385"/>
    </location>
</feature>
<reference evidence="12 13" key="1">
    <citation type="journal article" date="2019" name="mSystems">
        <title>Life at home and on the roam: Genomic adaptions reflect the dual lifestyle of an intracellular, facultative symbiont.</title>
        <authorList>
            <person name="Burgsdorf I."/>
        </authorList>
    </citation>
    <scope>NUCLEOTIDE SEQUENCE [LARGE SCALE GENOMIC DNA]</scope>
    <source>
        <strain evidence="12">277cV</strain>
    </source>
</reference>
<accession>A0A524RPN0</accession>
<comment type="subcellular location">
    <subcellularLocation>
        <location evidence="1">Cell membrane</location>
        <topology evidence="1">Multi-pass membrane protein</topology>
    </subcellularLocation>
</comment>
<evidence type="ECO:0000313" key="12">
    <source>
        <dbReference type="EMBL" id="TGG93776.1"/>
    </source>
</evidence>
<feature type="domain" description="Cation/H+ exchanger transmembrane" evidence="11">
    <location>
        <begin position="20"/>
        <end position="392"/>
    </location>
</feature>
<evidence type="ECO:0000256" key="9">
    <source>
        <dbReference type="SAM" id="MobiDB-lite"/>
    </source>
</evidence>
<feature type="transmembrane region" description="Helical" evidence="10">
    <location>
        <begin position="162"/>
        <end position="185"/>
    </location>
</feature>
<dbReference type="AlphaFoldDB" id="A0A524RPN0"/>
<dbReference type="EMBL" id="SRMO01000050">
    <property type="protein sequence ID" value="TGG93776.1"/>
    <property type="molecule type" value="Genomic_DNA"/>
</dbReference>
<keyword evidence="6 10" id="KW-1133">Transmembrane helix</keyword>
<keyword evidence="8 10" id="KW-0472">Membrane</keyword>
<dbReference type="GO" id="GO:1902600">
    <property type="term" value="P:proton transmembrane transport"/>
    <property type="evidence" value="ECO:0007669"/>
    <property type="project" value="InterPro"/>
</dbReference>